<dbReference type="AlphaFoldDB" id="A0A917LXL6"/>
<dbReference type="Proteomes" id="UP000600247">
    <property type="component" value="Unassembled WGS sequence"/>
</dbReference>
<proteinExistence type="predicted"/>
<feature type="domain" description="VOC" evidence="1">
    <location>
        <begin position="151"/>
        <end position="263"/>
    </location>
</feature>
<dbReference type="PANTHER" id="PTHR33993">
    <property type="entry name" value="GLYOXALASE-RELATED"/>
    <property type="match status" value="1"/>
</dbReference>
<dbReference type="InterPro" id="IPR004360">
    <property type="entry name" value="Glyas_Fos-R_dOase_dom"/>
</dbReference>
<reference evidence="2 3" key="1">
    <citation type="journal article" date="2014" name="Int. J. Syst. Evol. Microbiol.">
        <title>Complete genome sequence of Corynebacterium casei LMG S-19264T (=DSM 44701T), isolated from a smear-ripened cheese.</title>
        <authorList>
            <consortium name="US DOE Joint Genome Institute (JGI-PGF)"/>
            <person name="Walter F."/>
            <person name="Albersmeier A."/>
            <person name="Kalinowski J."/>
            <person name="Ruckert C."/>
        </authorList>
    </citation>
    <scope>NUCLEOTIDE SEQUENCE [LARGE SCALE GENOMIC DNA]</scope>
    <source>
        <strain evidence="2 3">CGMCC 1.15286</strain>
    </source>
</reference>
<evidence type="ECO:0000313" key="2">
    <source>
        <dbReference type="EMBL" id="GGG64437.1"/>
    </source>
</evidence>
<gene>
    <name evidence="2" type="ORF">GCM10010918_18120</name>
</gene>
<dbReference type="InterPro" id="IPR037523">
    <property type="entry name" value="VOC_core"/>
</dbReference>
<dbReference type="InterPro" id="IPR029068">
    <property type="entry name" value="Glyas_Bleomycin-R_OHBP_Dase"/>
</dbReference>
<comment type="caution">
    <text evidence="2">The sequence shown here is derived from an EMBL/GenBank/DDBJ whole genome shotgun (WGS) entry which is preliminary data.</text>
</comment>
<accession>A0A917LXL6</accession>
<dbReference type="SUPFAM" id="SSF54593">
    <property type="entry name" value="Glyoxalase/Bleomycin resistance protein/Dihydroxybiphenyl dioxygenase"/>
    <property type="match status" value="2"/>
</dbReference>
<sequence length="265" mass="30081">MAQSPLSYETQPVPVENRVASVFVHVTDLRQSAEWYSQLLGLPLREERLDGPVYWFELEGTQLLLDSNVSNRSNPEWREEMKPRLMLATNDIDQAYRYVQQLGEPFTEPEHHEPVAFFTFRDPEGNSLMVCRNLADNEATIHPSADSPVSGIGGVFLDVKEMPSAARWYSKLFGLPLEETGMQAPIYPIPVKEGAALLLDGNRHQNQEDFTELFYFETEDFDRALAFIQAHGIELASEPQHFDDLSEVAILDPDGNRIVIAAMKR</sequence>
<dbReference type="EMBL" id="BMHY01000003">
    <property type="protein sequence ID" value="GGG64437.1"/>
    <property type="molecule type" value="Genomic_DNA"/>
</dbReference>
<keyword evidence="3" id="KW-1185">Reference proteome</keyword>
<evidence type="ECO:0000313" key="3">
    <source>
        <dbReference type="Proteomes" id="UP000600247"/>
    </source>
</evidence>
<organism evidence="2 3">
    <name type="scientific">Paenibacillus radicis</name>
    <name type="common">ex Gao et al. 2016</name>
    <dbReference type="NCBI Taxonomy" id="1737354"/>
    <lineage>
        <taxon>Bacteria</taxon>
        <taxon>Bacillati</taxon>
        <taxon>Bacillota</taxon>
        <taxon>Bacilli</taxon>
        <taxon>Bacillales</taxon>
        <taxon>Paenibacillaceae</taxon>
        <taxon>Paenibacillus</taxon>
    </lineage>
</organism>
<dbReference type="PROSITE" id="PS51819">
    <property type="entry name" value="VOC"/>
    <property type="match status" value="2"/>
</dbReference>
<feature type="domain" description="VOC" evidence="1">
    <location>
        <begin position="18"/>
        <end position="133"/>
    </location>
</feature>
<dbReference type="Pfam" id="PF00903">
    <property type="entry name" value="Glyoxalase"/>
    <property type="match status" value="2"/>
</dbReference>
<dbReference type="RefSeq" id="WP_188888628.1">
    <property type="nucleotide sequence ID" value="NZ_BMHY01000003.1"/>
</dbReference>
<dbReference type="Gene3D" id="3.10.180.10">
    <property type="entry name" value="2,3-Dihydroxybiphenyl 1,2-Dioxygenase, domain 1"/>
    <property type="match status" value="2"/>
</dbReference>
<protein>
    <recommendedName>
        <fullName evidence="1">VOC domain-containing protein</fullName>
    </recommendedName>
</protein>
<name>A0A917LXL6_9BACL</name>
<dbReference type="InterPro" id="IPR052164">
    <property type="entry name" value="Anthracycline_SecMetBiosynth"/>
</dbReference>
<evidence type="ECO:0000259" key="1">
    <source>
        <dbReference type="PROSITE" id="PS51819"/>
    </source>
</evidence>